<gene>
    <name evidence="2" type="ORF">BZL29_2156</name>
    <name evidence="1" type="ORF">BZL30_2158</name>
</gene>
<evidence type="ECO:0000313" key="4">
    <source>
        <dbReference type="Proteomes" id="UP000189229"/>
    </source>
</evidence>
<sequence length="42" mass="4823">MQTRGLNPIRLIFMAEIRAADCYDPRAASFCAVRHRFPRSLA</sequence>
<name>A0A1V3XPG9_MYCKA</name>
<evidence type="ECO:0000313" key="2">
    <source>
        <dbReference type="EMBL" id="OOK81079.1"/>
    </source>
</evidence>
<dbReference type="Proteomes" id="UP000189229">
    <property type="component" value="Unassembled WGS sequence"/>
</dbReference>
<protein>
    <submittedName>
        <fullName evidence="2">Uncharacterized protein</fullName>
    </submittedName>
</protein>
<evidence type="ECO:0000313" key="1">
    <source>
        <dbReference type="EMBL" id="OOK78621.1"/>
    </source>
</evidence>
<evidence type="ECO:0000313" key="3">
    <source>
        <dbReference type="Proteomes" id="UP000188532"/>
    </source>
</evidence>
<organism evidence="2 3">
    <name type="scientific">Mycobacterium kansasii</name>
    <dbReference type="NCBI Taxonomy" id="1768"/>
    <lineage>
        <taxon>Bacteria</taxon>
        <taxon>Bacillati</taxon>
        <taxon>Actinomycetota</taxon>
        <taxon>Actinomycetes</taxon>
        <taxon>Mycobacteriales</taxon>
        <taxon>Mycobacteriaceae</taxon>
        <taxon>Mycobacterium</taxon>
    </lineage>
</organism>
<accession>A0A1V3XPG9</accession>
<dbReference type="EMBL" id="MVBM01000002">
    <property type="protein sequence ID" value="OOK78621.1"/>
    <property type="molecule type" value="Genomic_DNA"/>
</dbReference>
<comment type="caution">
    <text evidence="2">The sequence shown here is derived from an EMBL/GenBank/DDBJ whole genome shotgun (WGS) entry which is preliminary data.</text>
</comment>
<dbReference type="Proteomes" id="UP000188532">
    <property type="component" value="Unassembled WGS sequence"/>
</dbReference>
<reference evidence="3 4" key="1">
    <citation type="submission" date="2017-02" db="EMBL/GenBank/DDBJ databases">
        <title>Complete genome sequences of Mycobacterium kansasii strains isolated from rhesus macaques.</title>
        <authorList>
            <person name="Panda A."/>
            <person name="Nagaraj S."/>
            <person name="Zhao X."/>
            <person name="Tettelin H."/>
            <person name="Detolla L.J."/>
        </authorList>
    </citation>
    <scope>NUCLEOTIDE SEQUENCE [LARGE SCALE GENOMIC DNA]</scope>
    <source>
        <strain evidence="2 3">11-3469</strain>
        <strain evidence="1 4">11-3813</strain>
    </source>
</reference>
<dbReference type="EMBL" id="MVBN01000002">
    <property type="protein sequence ID" value="OOK81079.1"/>
    <property type="molecule type" value="Genomic_DNA"/>
</dbReference>
<dbReference type="AlphaFoldDB" id="A0A1V3XPG9"/>
<proteinExistence type="predicted"/>